<name>A0A0M3IMX7_ASCLU</name>
<dbReference type="Proteomes" id="UP000036681">
    <property type="component" value="Unplaced"/>
</dbReference>
<proteinExistence type="predicted"/>
<dbReference type="WBParaSite" id="ALUE_0002010501-mRNA-1">
    <property type="protein sequence ID" value="ALUE_0002010501-mRNA-1"/>
    <property type="gene ID" value="ALUE_0002010501"/>
</dbReference>
<reference evidence="2" key="1">
    <citation type="submission" date="2017-02" db="UniProtKB">
        <authorList>
            <consortium name="WormBaseParasite"/>
        </authorList>
    </citation>
    <scope>IDENTIFICATION</scope>
</reference>
<evidence type="ECO:0000313" key="2">
    <source>
        <dbReference type="WBParaSite" id="ALUE_0002010501-mRNA-1"/>
    </source>
</evidence>
<accession>A0A0M3IMX7</accession>
<keyword evidence="1" id="KW-1185">Reference proteome</keyword>
<sequence>MRKTPRTNTNIIMPIDMDSGRFHFTAAICQLFRQSLTGNSSDNPTEVVIIAQIME</sequence>
<protein>
    <submittedName>
        <fullName evidence="2">Uncharacterized protein</fullName>
    </submittedName>
</protein>
<dbReference type="AlphaFoldDB" id="A0A0M3IMX7"/>
<organism evidence="1 2">
    <name type="scientific">Ascaris lumbricoides</name>
    <name type="common">Giant roundworm</name>
    <dbReference type="NCBI Taxonomy" id="6252"/>
    <lineage>
        <taxon>Eukaryota</taxon>
        <taxon>Metazoa</taxon>
        <taxon>Ecdysozoa</taxon>
        <taxon>Nematoda</taxon>
        <taxon>Chromadorea</taxon>
        <taxon>Rhabditida</taxon>
        <taxon>Spirurina</taxon>
        <taxon>Ascaridomorpha</taxon>
        <taxon>Ascaridoidea</taxon>
        <taxon>Ascarididae</taxon>
        <taxon>Ascaris</taxon>
    </lineage>
</organism>
<evidence type="ECO:0000313" key="1">
    <source>
        <dbReference type="Proteomes" id="UP000036681"/>
    </source>
</evidence>